<feature type="domain" description="DUF6866" evidence="2">
    <location>
        <begin position="160"/>
        <end position="339"/>
    </location>
</feature>
<organism evidence="3 4">
    <name type="scientific">Candidatus Sedimenticola endophacoides</name>
    <dbReference type="NCBI Taxonomy" id="2548426"/>
    <lineage>
        <taxon>Bacteria</taxon>
        <taxon>Pseudomonadati</taxon>
        <taxon>Pseudomonadota</taxon>
        <taxon>Gammaproteobacteria</taxon>
        <taxon>Chromatiales</taxon>
        <taxon>Sedimenticolaceae</taxon>
        <taxon>Sedimenticola</taxon>
    </lineage>
</organism>
<dbReference type="NCBIfam" id="NF045620">
    <property type="entry name" value="Sfum_1244_fam"/>
    <property type="match status" value="1"/>
</dbReference>
<dbReference type="EMBL" id="PQCO01000174">
    <property type="protein sequence ID" value="PUE02761.1"/>
    <property type="molecule type" value="Genomic_DNA"/>
</dbReference>
<protein>
    <submittedName>
        <fullName evidence="3">Uncharacterized protein</fullName>
    </submittedName>
</protein>
<dbReference type="Proteomes" id="UP000250928">
    <property type="component" value="Unassembled WGS sequence"/>
</dbReference>
<name>A0A6N4DX06_9GAMM</name>
<feature type="domain" description="DUF6866" evidence="1">
    <location>
        <begin position="4"/>
        <end position="155"/>
    </location>
</feature>
<gene>
    <name evidence="3" type="ORF">C3L24_05620</name>
</gene>
<dbReference type="Pfam" id="PF21739">
    <property type="entry name" value="DUF6866_N"/>
    <property type="match status" value="1"/>
</dbReference>
<accession>A0A6N4DX06</accession>
<dbReference type="InterPro" id="IPR049200">
    <property type="entry name" value="DUF6866_C"/>
</dbReference>
<evidence type="ECO:0000313" key="4">
    <source>
        <dbReference type="Proteomes" id="UP000250928"/>
    </source>
</evidence>
<dbReference type="InterPro" id="IPR049199">
    <property type="entry name" value="DUF6866_N"/>
</dbReference>
<evidence type="ECO:0000313" key="3">
    <source>
        <dbReference type="EMBL" id="PUE02761.1"/>
    </source>
</evidence>
<comment type="caution">
    <text evidence="3">The sequence shown here is derived from an EMBL/GenBank/DDBJ whole genome shotgun (WGS) entry which is preliminary data.</text>
</comment>
<reference evidence="3 4" key="1">
    <citation type="submission" date="2018-01" db="EMBL/GenBank/DDBJ databases">
        <title>Novel co-symbiosis in the lucinid bivalve Phacoides pectinatus.</title>
        <authorList>
            <person name="Lim S.J."/>
            <person name="Davis B.G."/>
            <person name="Gill D.E."/>
            <person name="Engel A.S."/>
            <person name="Anderson L.C."/>
            <person name="Campbell B.J."/>
        </authorList>
    </citation>
    <scope>NUCLEOTIDE SEQUENCE [LARGE SCALE GENOMIC DNA]</scope>
    <source>
        <strain evidence="3">N3_P5</strain>
    </source>
</reference>
<dbReference type="Pfam" id="PF21740">
    <property type="entry name" value="DUF6866_C"/>
    <property type="match status" value="1"/>
</dbReference>
<sequence length="343" mass="38211">MTLLREQVQYNCHVADARHGGDYGLCTYLLRMREYYRWECGLGFAEVPPRERVAEWIERREALWDGLDAAEFAPLTLAGERFDPFDSAAINHHLVPGGLVYSGGLGSAGKPHFFLGRLERQEVLGGHTLFVSGRELARDLAAPPAMTLEGDIFVRRESLRRMLWEKLESWRWQRPDNALGRAFSSYAFDSDTEAALDAMAENEIDLLILHEQGECAAGGYLGDRQWQAMLSDFAFTPAELVARAVRDHLADCLSTLPALLRRDPASLHFYIGSLAGMRKELFPGLQAAYRLWHERGDASALACLAQEGGAHWRRLAERIMALHGAHGAAAAGQVMRLAEAGHL</sequence>
<evidence type="ECO:0000259" key="2">
    <source>
        <dbReference type="Pfam" id="PF21740"/>
    </source>
</evidence>
<evidence type="ECO:0000259" key="1">
    <source>
        <dbReference type="Pfam" id="PF21739"/>
    </source>
</evidence>
<proteinExistence type="predicted"/>
<dbReference type="InterPro" id="IPR054640">
    <property type="entry name" value="Sfum_1244-like"/>
</dbReference>
<dbReference type="AlphaFoldDB" id="A0A6N4DX06"/>